<dbReference type="RefSeq" id="WP_238712217.1">
    <property type="nucleotide sequence ID" value="NZ_JAEPBH010000004.1"/>
</dbReference>
<evidence type="ECO:0000313" key="6">
    <source>
        <dbReference type="EMBL" id="MBK4714210.1"/>
    </source>
</evidence>
<evidence type="ECO:0000256" key="4">
    <source>
        <dbReference type="PIRNR" id="PIRNR016020"/>
    </source>
</evidence>
<dbReference type="GO" id="GO:0005737">
    <property type="term" value="C:cytoplasm"/>
    <property type="evidence" value="ECO:0007669"/>
    <property type="project" value="TreeGrafter"/>
</dbReference>
<feature type="active site" evidence="5">
    <location>
        <position position="266"/>
    </location>
</feature>
<keyword evidence="3 4" id="KW-0413">Isomerase</keyword>
<dbReference type="PANTHER" id="PTHR11122:SF13">
    <property type="entry name" value="GLUCOSE-6-PHOSPHATE 1-EPIMERASE"/>
    <property type="match status" value="1"/>
</dbReference>
<dbReference type="SUPFAM" id="SSF74650">
    <property type="entry name" value="Galactose mutarotase-like"/>
    <property type="match status" value="1"/>
</dbReference>
<dbReference type="InterPro" id="IPR008183">
    <property type="entry name" value="Aldose_1/G6P_1-epimerase"/>
</dbReference>
<proteinExistence type="inferred from homology"/>
<dbReference type="InterPro" id="IPR011013">
    <property type="entry name" value="Gal_mutarotase_sf_dom"/>
</dbReference>
<dbReference type="GO" id="GO:0005975">
    <property type="term" value="P:carbohydrate metabolic process"/>
    <property type="evidence" value="ECO:0007669"/>
    <property type="project" value="InterPro"/>
</dbReference>
<dbReference type="GO" id="GO:0030246">
    <property type="term" value="F:carbohydrate binding"/>
    <property type="evidence" value="ECO:0007669"/>
    <property type="project" value="UniProtKB-UniRule"/>
</dbReference>
<comment type="caution">
    <text evidence="6">The sequence shown here is derived from an EMBL/GenBank/DDBJ whole genome shotgun (WGS) entry which is preliminary data.</text>
</comment>
<dbReference type="Gene3D" id="2.70.98.10">
    <property type="match status" value="1"/>
</dbReference>
<dbReference type="Pfam" id="PF01263">
    <property type="entry name" value="Aldose_epim"/>
    <property type="match status" value="1"/>
</dbReference>
<dbReference type="PIRSF" id="PIRSF016020">
    <property type="entry name" value="PHexose_mutarotase"/>
    <property type="match status" value="1"/>
</dbReference>
<evidence type="ECO:0000256" key="1">
    <source>
        <dbReference type="ARBA" id="ARBA00001096"/>
    </source>
</evidence>
<name>A0A8K0XVK0_9ENTR</name>
<comment type="catalytic activity">
    <reaction evidence="1">
        <text>alpha-D-glucose 6-phosphate = beta-D-glucose 6-phosphate</text>
        <dbReference type="Rhea" id="RHEA:16249"/>
        <dbReference type="ChEBI" id="CHEBI:58225"/>
        <dbReference type="ChEBI" id="CHEBI:58247"/>
        <dbReference type="EC" id="5.1.3.15"/>
    </reaction>
</comment>
<dbReference type="InterPro" id="IPR025532">
    <property type="entry name" value="G6P_1-epimerase"/>
</dbReference>
<dbReference type="CDD" id="cd09020">
    <property type="entry name" value="D-hex-6-P-epi_like"/>
    <property type="match status" value="1"/>
</dbReference>
<evidence type="ECO:0000256" key="5">
    <source>
        <dbReference type="PIRSR" id="PIRSR016020-1"/>
    </source>
</evidence>
<dbReference type="EMBL" id="JAEPBH010000004">
    <property type="protein sequence ID" value="MBK4714210.1"/>
    <property type="molecule type" value="Genomic_DNA"/>
</dbReference>
<evidence type="ECO:0000313" key="7">
    <source>
        <dbReference type="Proteomes" id="UP000659047"/>
    </source>
</evidence>
<dbReference type="Proteomes" id="UP000659047">
    <property type="component" value="Unassembled WGS sequence"/>
</dbReference>
<evidence type="ECO:0000256" key="2">
    <source>
        <dbReference type="ARBA" id="ARBA00005866"/>
    </source>
</evidence>
<dbReference type="AlphaFoldDB" id="A0A8K0XVK0"/>
<comment type="similarity">
    <text evidence="2 4">Belongs to the glucose-6-phosphate 1-epimerase family.</text>
</comment>
<accession>A0A8K0XVK0</accession>
<keyword evidence="7" id="KW-1185">Reference proteome</keyword>
<dbReference type="EC" id="5.1.3.15" evidence="4"/>
<feature type="active site" evidence="5">
    <location>
        <position position="164"/>
    </location>
</feature>
<protein>
    <recommendedName>
        <fullName evidence="4">Putative glucose-6-phosphate 1-epimerase</fullName>
        <ecNumber evidence="4">5.1.3.15</ecNumber>
    </recommendedName>
</protein>
<gene>
    <name evidence="6" type="ORF">JJB97_02430</name>
</gene>
<organism evidence="6 7">
    <name type="scientific">Tenebrionibacter intestinalis</name>
    <dbReference type="NCBI Taxonomy" id="2799638"/>
    <lineage>
        <taxon>Bacteria</taxon>
        <taxon>Pseudomonadati</taxon>
        <taxon>Pseudomonadota</taxon>
        <taxon>Gammaproteobacteria</taxon>
        <taxon>Enterobacterales</taxon>
        <taxon>Enterobacteriaceae</taxon>
        <taxon>Tenebrionibacter/Tenebrionicola group</taxon>
        <taxon>Tenebrionibacter</taxon>
    </lineage>
</organism>
<dbReference type="GO" id="GO:0047938">
    <property type="term" value="F:glucose-6-phosphate 1-epimerase activity"/>
    <property type="evidence" value="ECO:0007669"/>
    <property type="project" value="UniProtKB-UniRule"/>
</dbReference>
<dbReference type="InterPro" id="IPR014718">
    <property type="entry name" value="GH-type_carb-bd"/>
</dbReference>
<evidence type="ECO:0000256" key="3">
    <source>
        <dbReference type="ARBA" id="ARBA00023235"/>
    </source>
</evidence>
<reference evidence="6" key="1">
    <citation type="submission" date="2021-01" db="EMBL/GenBank/DDBJ databases">
        <title>Intestinitalea alba gen. nov., sp. nov., a novel genus of the family Enterobacteriaceae, isolated from the gut of the plastic-eating mealworm Tenebrio molitor L.</title>
        <authorList>
            <person name="Yang Y."/>
        </authorList>
    </citation>
    <scope>NUCLEOTIDE SEQUENCE</scope>
    <source>
        <strain evidence="6">BIT-L3</strain>
    </source>
</reference>
<dbReference type="PANTHER" id="PTHR11122">
    <property type="entry name" value="APOSPORY-ASSOCIATED PROTEIN C-RELATED"/>
    <property type="match status" value="1"/>
</dbReference>
<sequence>MIATIFTLPEQEILTPSLTRRQMGELDILVVNHPAVRAAVALQGAHLLAWKPQEQEEVLWLSDKTAFARGKAIRGGVPLCWPWFGPAAQEGLPAHGFVRNLPWKLDAYQETDEGVELTLTLKSSDDTLRQWPHAFTLYARFSLAKTCNIALEAHGDFETTCALHSYFNVGNINDVKVSGLGKRYVDKVAGGEGELADGVQTFPDRTDRIYLAPEARSLIHDARLHRVIEVAHRHHSNVVGWNPGPALSASMGDMPDDGYQTFVCVETAAINTPQRARPQAPSCLSVTLRVVE</sequence>